<evidence type="ECO:0000313" key="1">
    <source>
        <dbReference type="EMBL" id="KAI6080958.1"/>
    </source>
</evidence>
<name>A0ACC0CKM4_9PEZI</name>
<protein>
    <submittedName>
        <fullName evidence="1">Uncharacterized protein</fullName>
    </submittedName>
</protein>
<accession>A0ACC0CKM4</accession>
<comment type="caution">
    <text evidence="1">The sequence shown here is derived from an EMBL/GenBank/DDBJ whole genome shotgun (WGS) entry which is preliminary data.</text>
</comment>
<evidence type="ECO:0000313" key="2">
    <source>
        <dbReference type="Proteomes" id="UP001497680"/>
    </source>
</evidence>
<dbReference type="Proteomes" id="UP001497680">
    <property type="component" value="Unassembled WGS sequence"/>
</dbReference>
<dbReference type="EMBL" id="MU394414">
    <property type="protein sequence ID" value="KAI6080958.1"/>
    <property type="molecule type" value="Genomic_DNA"/>
</dbReference>
<organism evidence="1 2">
    <name type="scientific">Hypoxylon rubiginosum</name>
    <dbReference type="NCBI Taxonomy" id="110542"/>
    <lineage>
        <taxon>Eukaryota</taxon>
        <taxon>Fungi</taxon>
        <taxon>Dikarya</taxon>
        <taxon>Ascomycota</taxon>
        <taxon>Pezizomycotina</taxon>
        <taxon>Sordariomycetes</taxon>
        <taxon>Xylariomycetidae</taxon>
        <taxon>Xylariales</taxon>
        <taxon>Hypoxylaceae</taxon>
        <taxon>Hypoxylon</taxon>
    </lineage>
</organism>
<sequence length="221" mass="23967">MAIDRLLYLNGLDFKCETLTEGASLCIRDSCTLYEVQPGETCKQIISNQTFGMLELVQWNPVLESGCDNMTVMEGRTICVTPPGSDSYDVTITATFNNTWTWPAGSWVPGPTQGTPLNTTTEWVTAIPTTTMTTGEGPAPTDYFANCPLDDDVYDTGFDWEMLDDECKELLSPYCDPVLTGTPLPSTTFPSSCFFTSVADSTETAMSAVQVAMNTTATTAS</sequence>
<proteinExistence type="predicted"/>
<reference evidence="1 2" key="1">
    <citation type="journal article" date="2022" name="New Phytol.">
        <title>Ecological generalism drives hyperdiversity of secondary metabolite gene clusters in xylarialean endophytes.</title>
        <authorList>
            <person name="Franco M.E.E."/>
            <person name="Wisecaver J.H."/>
            <person name="Arnold A.E."/>
            <person name="Ju Y.M."/>
            <person name="Slot J.C."/>
            <person name="Ahrendt S."/>
            <person name="Moore L.P."/>
            <person name="Eastman K.E."/>
            <person name="Scott K."/>
            <person name="Konkel Z."/>
            <person name="Mondo S.J."/>
            <person name="Kuo A."/>
            <person name="Hayes R.D."/>
            <person name="Haridas S."/>
            <person name="Andreopoulos B."/>
            <person name="Riley R."/>
            <person name="LaButti K."/>
            <person name="Pangilinan J."/>
            <person name="Lipzen A."/>
            <person name="Amirebrahimi M."/>
            <person name="Yan J."/>
            <person name="Adam C."/>
            <person name="Keymanesh K."/>
            <person name="Ng V."/>
            <person name="Louie K."/>
            <person name="Northen T."/>
            <person name="Drula E."/>
            <person name="Henrissat B."/>
            <person name="Hsieh H.M."/>
            <person name="Youens-Clark K."/>
            <person name="Lutzoni F."/>
            <person name="Miadlikowska J."/>
            <person name="Eastwood D.C."/>
            <person name="Hamelin R.C."/>
            <person name="Grigoriev I.V."/>
            <person name="U'Ren J.M."/>
        </authorList>
    </citation>
    <scope>NUCLEOTIDE SEQUENCE [LARGE SCALE GENOMIC DNA]</scope>
    <source>
        <strain evidence="1 2">ER1909</strain>
    </source>
</reference>
<gene>
    <name evidence="1" type="ORF">F4821DRAFT_265393</name>
</gene>
<keyword evidence="2" id="KW-1185">Reference proteome</keyword>